<keyword evidence="2" id="KW-0813">Transport</keyword>
<evidence type="ECO:0000256" key="3">
    <source>
        <dbReference type="ARBA" id="ARBA00022475"/>
    </source>
</evidence>
<evidence type="ECO:0000256" key="1">
    <source>
        <dbReference type="ARBA" id="ARBA00004651"/>
    </source>
</evidence>
<evidence type="ECO:0000256" key="7">
    <source>
        <dbReference type="ARBA" id="ARBA00038032"/>
    </source>
</evidence>
<dbReference type="InterPro" id="IPR000390">
    <property type="entry name" value="Small_drug/metabolite_transptr"/>
</dbReference>
<accession>A0AA41UJV4</accession>
<evidence type="ECO:0000313" key="10">
    <source>
        <dbReference type="EMBL" id="MCJ8500847.1"/>
    </source>
</evidence>
<evidence type="ECO:0000313" key="11">
    <source>
        <dbReference type="Proteomes" id="UP001165427"/>
    </source>
</evidence>
<dbReference type="GO" id="GO:0015297">
    <property type="term" value="F:antiporter activity"/>
    <property type="evidence" value="ECO:0007669"/>
    <property type="project" value="TreeGrafter"/>
</dbReference>
<dbReference type="GO" id="GO:1990961">
    <property type="term" value="P:xenobiotic detoxification by transmembrane export across the plasma membrane"/>
    <property type="evidence" value="ECO:0007669"/>
    <property type="project" value="UniProtKB-ARBA"/>
</dbReference>
<evidence type="ECO:0000256" key="9">
    <source>
        <dbReference type="SAM" id="Phobius"/>
    </source>
</evidence>
<dbReference type="SUPFAM" id="SSF103481">
    <property type="entry name" value="Multidrug resistance efflux transporter EmrE"/>
    <property type="match status" value="1"/>
</dbReference>
<protein>
    <submittedName>
        <fullName evidence="10">SMR family transporter</fullName>
    </submittedName>
</protein>
<keyword evidence="5 9" id="KW-1133">Transmembrane helix</keyword>
<evidence type="ECO:0000256" key="8">
    <source>
        <dbReference type="RuleBase" id="RU003942"/>
    </source>
</evidence>
<feature type="transmembrane region" description="Helical" evidence="9">
    <location>
        <begin position="30"/>
        <end position="51"/>
    </location>
</feature>
<keyword evidence="6 9" id="KW-0472">Membrane</keyword>
<keyword evidence="3" id="KW-1003">Cell membrane</keyword>
<feature type="transmembrane region" description="Helical" evidence="9">
    <location>
        <begin position="58"/>
        <end position="79"/>
    </location>
</feature>
<keyword evidence="4 8" id="KW-0812">Transmembrane</keyword>
<comment type="caution">
    <text evidence="10">The sequence shown here is derived from an EMBL/GenBank/DDBJ whole genome shotgun (WGS) entry which is preliminary data.</text>
</comment>
<dbReference type="GO" id="GO:0005886">
    <property type="term" value="C:plasma membrane"/>
    <property type="evidence" value="ECO:0007669"/>
    <property type="project" value="UniProtKB-SubCell"/>
</dbReference>
<dbReference type="EMBL" id="JALJRB010000008">
    <property type="protein sequence ID" value="MCJ8500847.1"/>
    <property type="molecule type" value="Genomic_DNA"/>
</dbReference>
<evidence type="ECO:0000256" key="5">
    <source>
        <dbReference type="ARBA" id="ARBA00022989"/>
    </source>
</evidence>
<reference evidence="10" key="1">
    <citation type="submission" date="2022-04" db="EMBL/GenBank/DDBJ databases">
        <title>Desulfatitalea alkaliphila sp. nov., a novel anaerobic sulfate-reducing bacterium isolated from terrestrial mud volcano, Taman Peninsula, Russia.</title>
        <authorList>
            <person name="Khomyakova M.A."/>
            <person name="Merkel A.Y."/>
            <person name="Slobodkin A.I."/>
        </authorList>
    </citation>
    <scope>NUCLEOTIDE SEQUENCE</scope>
    <source>
        <strain evidence="10">M08but</strain>
    </source>
</reference>
<organism evidence="10 11">
    <name type="scientific">Desulfatitalea alkaliphila</name>
    <dbReference type="NCBI Taxonomy" id="2929485"/>
    <lineage>
        <taxon>Bacteria</taxon>
        <taxon>Pseudomonadati</taxon>
        <taxon>Thermodesulfobacteriota</taxon>
        <taxon>Desulfobacteria</taxon>
        <taxon>Desulfobacterales</taxon>
        <taxon>Desulfosarcinaceae</taxon>
        <taxon>Desulfatitalea</taxon>
    </lineage>
</organism>
<proteinExistence type="inferred from homology"/>
<name>A0AA41UJV4_9BACT</name>
<dbReference type="RefSeq" id="WP_246906487.1">
    <property type="nucleotide sequence ID" value="NZ_JALJRB010000008.1"/>
</dbReference>
<evidence type="ECO:0000256" key="2">
    <source>
        <dbReference type="ARBA" id="ARBA00022448"/>
    </source>
</evidence>
<dbReference type="PANTHER" id="PTHR30561">
    <property type="entry name" value="SMR FAMILY PROTON-DEPENDENT DRUG EFFLUX TRANSPORTER SUGE"/>
    <property type="match status" value="1"/>
</dbReference>
<gene>
    <name evidence="10" type="ORF">MRX98_09715</name>
</gene>
<dbReference type="AlphaFoldDB" id="A0AA41UJV4"/>
<comment type="similarity">
    <text evidence="7 8">Belongs to the drug/metabolite transporter (DMT) superfamily. Small multidrug resistance (SMR) (TC 2.A.7.1) family.</text>
</comment>
<dbReference type="InterPro" id="IPR045324">
    <property type="entry name" value="Small_multidrug_res"/>
</dbReference>
<sequence length="111" mass="11593">MQQWVFLAMAILSEVIGTSALKAAAGFTRLWPSLIVVVGYASAFYFLSLTLKTIPVGVAYAIWAGAGVALIALIAWVFMGQALDIAGIVGLALIVAGVVVLNLFSKTVSHP</sequence>
<dbReference type="InterPro" id="IPR037185">
    <property type="entry name" value="EmrE-like"/>
</dbReference>
<evidence type="ECO:0000256" key="4">
    <source>
        <dbReference type="ARBA" id="ARBA00022692"/>
    </source>
</evidence>
<dbReference type="Proteomes" id="UP001165427">
    <property type="component" value="Unassembled WGS sequence"/>
</dbReference>
<dbReference type="GO" id="GO:0015220">
    <property type="term" value="F:choline transmembrane transporter activity"/>
    <property type="evidence" value="ECO:0007669"/>
    <property type="project" value="TreeGrafter"/>
</dbReference>
<feature type="transmembrane region" description="Helical" evidence="9">
    <location>
        <begin position="85"/>
        <end position="104"/>
    </location>
</feature>
<dbReference type="Pfam" id="PF00893">
    <property type="entry name" value="Multi_Drug_Res"/>
    <property type="match status" value="1"/>
</dbReference>
<keyword evidence="11" id="KW-1185">Reference proteome</keyword>
<dbReference type="Gene3D" id="1.10.3730.20">
    <property type="match status" value="1"/>
</dbReference>
<comment type="subcellular location">
    <subcellularLocation>
        <location evidence="1 8">Cell membrane</location>
        <topology evidence="1 8">Multi-pass membrane protein</topology>
    </subcellularLocation>
</comment>
<evidence type="ECO:0000256" key="6">
    <source>
        <dbReference type="ARBA" id="ARBA00023136"/>
    </source>
</evidence>
<dbReference type="GO" id="GO:0031460">
    <property type="term" value="P:glycine betaine transport"/>
    <property type="evidence" value="ECO:0007669"/>
    <property type="project" value="TreeGrafter"/>
</dbReference>
<dbReference type="PANTHER" id="PTHR30561:SF1">
    <property type="entry name" value="MULTIDRUG TRANSPORTER EMRE"/>
    <property type="match status" value="1"/>
</dbReference>
<dbReference type="FunFam" id="1.10.3730.20:FF:000001">
    <property type="entry name" value="Quaternary ammonium compound resistance transporter SugE"/>
    <property type="match status" value="1"/>
</dbReference>
<dbReference type="GO" id="GO:0015199">
    <property type="term" value="F:amino-acid betaine transmembrane transporter activity"/>
    <property type="evidence" value="ECO:0007669"/>
    <property type="project" value="TreeGrafter"/>
</dbReference>